<comment type="catalytic activity">
    <reaction evidence="4">
        <text>D-erythrose 4-phosphate + phosphoenolpyruvate + H2O = 7-phospho-2-dehydro-3-deoxy-D-arabino-heptonate + phosphate</text>
        <dbReference type="Rhea" id="RHEA:14717"/>
        <dbReference type="ChEBI" id="CHEBI:15377"/>
        <dbReference type="ChEBI" id="CHEBI:16897"/>
        <dbReference type="ChEBI" id="CHEBI:43474"/>
        <dbReference type="ChEBI" id="CHEBI:58394"/>
        <dbReference type="ChEBI" id="CHEBI:58702"/>
        <dbReference type="EC" id="2.5.1.54"/>
    </reaction>
</comment>
<protein>
    <recommendedName>
        <fullName evidence="4">Phospho-2-dehydro-3-deoxyheptonate aldolase</fullName>
        <ecNumber evidence="4">2.5.1.54</ecNumber>
    </recommendedName>
</protein>
<feature type="binding site" evidence="3">
    <location>
        <position position="310"/>
    </location>
    <ligand>
        <name>Mn(2+)</name>
        <dbReference type="ChEBI" id="CHEBI:29035"/>
    </ligand>
</feature>
<organism evidence="5 6">
    <name type="scientific">Streptomyces tagetis</name>
    <dbReference type="NCBI Taxonomy" id="2820809"/>
    <lineage>
        <taxon>Bacteria</taxon>
        <taxon>Bacillati</taxon>
        <taxon>Actinomycetota</taxon>
        <taxon>Actinomycetes</taxon>
        <taxon>Kitasatosporales</taxon>
        <taxon>Streptomycetaceae</taxon>
        <taxon>Streptomyces</taxon>
    </lineage>
</organism>
<accession>A0A940XHD3</accession>
<feature type="binding site" evidence="3">
    <location>
        <position position="75"/>
    </location>
    <ligand>
        <name>Mn(2+)</name>
        <dbReference type="ChEBI" id="CHEBI:29035"/>
    </ligand>
</feature>
<comment type="caution">
    <text evidence="5">The sequence shown here is derived from an EMBL/GenBank/DDBJ whole genome shotgun (WGS) entry which is preliminary data.</text>
</comment>
<dbReference type="InterPro" id="IPR002480">
    <property type="entry name" value="DAHP_synth_2"/>
</dbReference>
<feature type="binding site" evidence="3">
    <location>
        <begin position="224"/>
        <end position="225"/>
    </location>
    <ligand>
        <name>phosphoenolpyruvate</name>
        <dbReference type="ChEBI" id="CHEBI:58702"/>
    </ligand>
</feature>
<feature type="binding site" evidence="3">
    <location>
        <position position="352"/>
    </location>
    <ligand>
        <name>Mn(2+)</name>
        <dbReference type="ChEBI" id="CHEBI:29035"/>
    </ligand>
</feature>
<keyword evidence="2 4" id="KW-0808">Transferase</keyword>
<feature type="binding site" evidence="3">
    <location>
        <position position="247"/>
    </location>
    <ligand>
        <name>phosphoenolpyruvate</name>
        <dbReference type="ChEBI" id="CHEBI:58702"/>
    </ligand>
</feature>
<feature type="binding site" evidence="3">
    <location>
        <position position="278"/>
    </location>
    <ligand>
        <name>phosphoenolpyruvate</name>
        <dbReference type="ChEBI" id="CHEBI:58702"/>
    </ligand>
</feature>
<evidence type="ECO:0000256" key="2">
    <source>
        <dbReference type="ARBA" id="ARBA00022679"/>
    </source>
</evidence>
<keyword evidence="3" id="KW-0170">Cobalt</keyword>
<comment type="cofactor">
    <cofactor evidence="3">
        <name>Mn(2+)</name>
        <dbReference type="ChEBI" id="CHEBI:29035"/>
    </cofactor>
    <cofactor evidence="3">
        <name>Co(2+)</name>
        <dbReference type="ChEBI" id="CHEBI:48828"/>
    </cofactor>
    <cofactor evidence="3">
        <name>Cd(2+)</name>
        <dbReference type="ChEBI" id="CHEBI:48775"/>
    </cofactor>
    <text evidence="3">Binds 1 divalent cation per subunit. The enzyme is active with manganese, cobalt or cadmium ions.</text>
</comment>
<dbReference type="Proteomes" id="UP000677875">
    <property type="component" value="Unassembled WGS sequence"/>
</dbReference>
<keyword evidence="3" id="KW-0464">Manganese</keyword>
<dbReference type="SUPFAM" id="SSF51569">
    <property type="entry name" value="Aldolase"/>
    <property type="match status" value="1"/>
</dbReference>
<evidence type="ECO:0000313" key="6">
    <source>
        <dbReference type="Proteomes" id="UP000677875"/>
    </source>
</evidence>
<evidence type="ECO:0000256" key="3">
    <source>
        <dbReference type="PIRSR" id="PIRSR602480-1"/>
    </source>
</evidence>
<comment type="similarity">
    <text evidence="1 4">Belongs to the class-II DAHP synthase family.</text>
</comment>
<dbReference type="Gene3D" id="3.20.20.70">
    <property type="entry name" value="Aldolase class I"/>
    <property type="match status" value="1"/>
</dbReference>
<evidence type="ECO:0000256" key="4">
    <source>
        <dbReference type="RuleBase" id="RU363071"/>
    </source>
</evidence>
<feature type="binding site" evidence="3">
    <location>
        <position position="114"/>
    </location>
    <ligand>
        <name>phosphoenolpyruvate</name>
        <dbReference type="ChEBI" id="CHEBI:58702"/>
    </ligand>
</feature>
<evidence type="ECO:0000256" key="1">
    <source>
        <dbReference type="ARBA" id="ARBA00008911"/>
    </source>
</evidence>
<dbReference type="EMBL" id="JAGPNL010000002">
    <property type="protein sequence ID" value="MBQ0827207.1"/>
    <property type="molecule type" value="Genomic_DNA"/>
</dbReference>
<proteinExistence type="inferred from homology"/>
<dbReference type="PANTHER" id="PTHR21337">
    <property type="entry name" value="PHOSPHO-2-DEHYDRO-3-DEOXYHEPTONATE ALDOLASE 1, 2"/>
    <property type="match status" value="1"/>
</dbReference>
<dbReference type="InterPro" id="IPR013785">
    <property type="entry name" value="Aldolase_TIM"/>
</dbReference>
<keyword evidence="6" id="KW-1185">Reference proteome</keyword>
<name>A0A940XHD3_9ACTN</name>
<dbReference type="EC" id="2.5.1.54" evidence="4"/>
<dbReference type="PANTHER" id="PTHR21337:SF0">
    <property type="entry name" value="PHOSPHO-2-DEHYDRO-3-DEOXYHEPTONATE ALDOLASE"/>
    <property type="match status" value="1"/>
</dbReference>
<keyword evidence="4" id="KW-0057">Aromatic amino acid biosynthesis</keyword>
<feature type="binding site" evidence="3">
    <location>
        <position position="380"/>
    </location>
    <ligand>
        <name>Mn(2+)</name>
        <dbReference type="ChEBI" id="CHEBI:29035"/>
    </ligand>
</feature>
<keyword evidence="3" id="KW-0104">Cadmium</keyword>
<reference evidence="5" key="1">
    <citation type="submission" date="2021-04" db="EMBL/GenBank/DDBJ databases">
        <title>Genome seq and assembly of Streptomyces sp. RG38.</title>
        <authorList>
            <person name="Chhetri G."/>
        </authorList>
    </citation>
    <scope>NUCLEOTIDE SEQUENCE</scope>
    <source>
        <strain evidence="5">RG38</strain>
    </source>
</reference>
<dbReference type="GO" id="GO:0009073">
    <property type="term" value="P:aromatic amino acid family biosynthetic process"/>
    <property type="evidence" value="ECO:0007669"/>
    <property type="project" value="UniProtKB-KW"/>
</dbReference>
<keyword evidence="4" id="KW-0028">Amino-acid biosynthesis</keyword>
<evidence type="ECO:0000313" key="5">
    <source>
        <dbReference type="EMBL" id="MBQ0827207.1"/>
    </source>
</evidence>
<dbReference type="AlphaFoldDB" id="A0A940XHD3"/>
<dbReference type="GO" id="GO:0008652">
    <property type="term" value="P:amino acid biosynthetic process"/>
    <property type="evidence" value="ECO:0007669"/>
    <property type="project" value="UniProtKB-KW"/>
</dbReference>
<gene>
    <name evidence="5" type="ORF">J5Y05_11870</name>
</gene>
<dbReference type="Pfam" id="PF01474">
    <property type="entry name" value="DAHP_synth_2"/>
    <property type="match status" value="2"/>
</dbReference>
<comment type="pathway">
    <text evidence="4">Metabolic intermediate biosynthesis; chorismate biosynthesis; chorismate from D-erythrose 4-phosphate and phosphoenolpyruvate: step 1/7.</text>
</comment>
<dbReference type="GO" id="GO:0003849">
    <property type="term" value="F:3-deoxy-7-phosphoheptulonate synthase activity"/>
    <property type="evidence" value="ECO:0007669"/>
    <property type="project" value="UniProtKB-EC"/>
</dbReference>
<sequence length="397" mass="43087">MDDFLSDSLSDALIDIELKPAAQQPQWDDADQVRRVRSDLAARPALVRTEDVRALRGHLARVAAGEALVVQAGDCAENPDECTAAHVARKAAVLDVLAGTLRLITGKPVLRVGRIAGQFTKPRSRATEQVGGAELPVYRGHMVNDPGPTAESRRPDPLRLLTGYMAADEAMRHLGRHRLAGPQRIDPAVWTSHEALLLDYEVPLLRHEDDGLLLSSTHWPWIGERTRRPDGAHVALLAGVVNPVSCKIGPRTTPAELLELCGRLDPRREPGRLTLIARMGAGTVGEALPPLVEAVRAAGHPVVWLTDPLHANTVGAPGGFKTRYVRDAVREVVAFHHAVVRHGGTAGGLHLETTPDAVLECVEDAREAHLVGDAYKTFCDPRLNVDQAVRVVSAWRR</sequence>